<evidence type="ECO:0000256" key="3">
    <source>
        <dbReference type="ARBA" id="ARBA00004906"/>
    </source>
</evidence>
<sequence>MVSVAELIPAHKYKKGDGLVGNDNDDKDEDVVCAVCLAEFEEGEELRTLPECFHSFHAPCIDMWLFSHTTCPVCRRDATPSPSPRIGCHESLLTRMVGCNSTRQIWKALEQHFTQKVSSKILKFKTKLQKLKKGTLSLNDYLLKVKQHVDLLASVGEVLSDRDHIAAIFKGMPSEYDTFIISTNTRVKGYTIGEIEGLLLASESRIEKEDQEAEPSINMATTEQDPSLEAFFAQENRNYRARAYS</sequence>
<dbReference type="UniPathway" id="UPA00143"/>
<dbReference type="Pfam" id="PF14223">
    <property type="entry name" value="Retrotran_gag_2"/>
    <property type="match status" value="1"/>
</dbReference>
<keyword evidence="5" id="KW-0808">Transferase</keyword>
<accession>A0A803NMJ5</accession>
<evidence type="ECO:0000313" key="18">
    <source>
        <dbReference type="Proteomes" id="UP000596661"/>
    </source>
</evidence>
<dbReference type="Pfam" id="PF13639">
    <property type="entry name" value="zf-RING_2"/>
    <property type="match status" value="1"/>
</dbReference>
<keyword evidence="10" id="KW-0862">Zinc</keyword>
<reference evidence="17" key="2">
    <citation type="submission" date="2021-03" db="UniProtKB">
        <authorList>
            <consortium name="EnsemblPlants"/>
        </authorList>
    </citation>
    <scope>IDENTIFICATION</scope>
</reference>
<keyword evidence="6" id="KW-0812">Transmembrane</keyword>
<keyword evidence="12" id="KW-0472">Membrane</keyword>
<dbReference type="GO" id="GO:0016020">
    <property type="term" value="C:membrane"/>
    <property type="evidence" value="ECO:0007669"/>
    <property type="project" value="UniProtKB-SubCell"/>
</dbReference>
<dbReference type="Gramene" id="evm.model.01.2762">
    <property type="protein sequence ID" value="cds.evm.model.01.2762"/>
    <property type="gene ID" value="evm.TU.01.2762"/>
</dbReference>
<keyword evidence="18" id="KW-1185">Reference proteome</keyword>
<evidence type="ECO:0000256" key="9">
    <source>
        <dbReference type="ARBA" id="ARBA00022786"/>
    </source>
</evidence>
<evidence type="ECO:0000256" key="7">
    <source>
        <dbReference type="ARBA" id="ARBA00022723"/>
    </source>
</evidence>
<evidence type="ECO:0000313" key="17">
    <source>
        <dbReference type="EnsemblPlants" id="cds.evm.model.01.2762"/>
    </source>
</evidence>
<evidence type="ECO:0000256" key="15">
    <source>
        <dbReference type="SAM" id="MobiDB-lite"/>
    </source>
</evidence>
<dbReference type="GO" id="GO:0061630">
    <property type="term" value="F:ubiquitin protein ligase activity"/>
    <property type="evidence" value="ECO:0007669"/>
    <property type="project" value="UniProtKB-EC"/>
</dbReference>
<dbReference type="SUPFAM" id="SSF57850">
    <property type="entry name" value="RING/U-box"/>
    <property type="match status" value="1"/>
</dbReference>
<dbReference type="InterPro" id="IPR001841">
    <property type="entry name" value="Znf_RING"/>
</dbReference>
<evidence type="ECO:0000256" key="4">
    <source>
        <dbReference type="ARBA" id="ARBA00012483"/>
    </source>
</evidence>
<evidence type="ECO:0000256" key="14">
    <source>
        <dbReference type="PROSITE-ProRule" id="PRU00175"/>
    </source>
</evidence>
<evidence type="ECO:0000256" key="13">
    <source>
        <dbReference type="ARBA" id="ARBA00024209"/>
    </source>
</evidence>
<name>A0A803NMJ5_CANSA</name>
<keyword evidence="11" id="KW-1133">Transmembrane helix</keyword>
<dbReference type="PANTHER" id="PTHR46913:SF1">
    <property type="entry name" value="RING-H2 FINGER PROTEIN ATL16"/>
    <property type="match status" value="1"/>
</dbReference>
<dbReference type="EnsemblPlants" id="evm.model.01.2762">
    <property type="protein sequence ID" value="cds.evm.model.01.2762"/>
    <property type="gene ID" value="evm.TU.01.2762"/>
</dbReference>
<dbReference type="InterPro" id="IPR013083">
    <property type="entry name" value="Znf_RING/FYVE/PHD"/>
</dbReference>
<comment type="catalytic activity">
    <reaction evidence="1">
        <text>S-ubiquitinyl-[E2 ubiquitin-conjugating enzyme]-L-cysteine + [acceptor protein]-L-lysine = [E2 ubiquitin-conjugating enzyme]-L-cysteine + N(6)-ubiquitinyl-[acceptor protein]-L-lysine.</text>
        <dbReference type="EC" id="2.3.2.27"/>
    </reaction>
</comment>
<evidence type="ECO:0000256" key="8">
    <source>
        <dbReference type="ARBA" id="ARBA00022771"/>
    </source>
</evidence>
<feature type="domain" description="RING-type" evidence="16">
    <location>
        <begin position="33"/>
        <end position="75"/>
    </location>
</feature>
<comment type="pathway">
    <text evidence="3">Protein modification; protein ubiquitination.</text>
</comment>
<evidence type="ECO:0000259" key="16">
    <source>
        <dbReference type="PROSITE" id="PS50089"/>
    </source>
</evidence>
<evidence type="ECO:0000256" key="10">
    <source>
        <dbReference type="ARBA" id="ARBA00022833"/>
    </source>
</evidence>
<dbReference type="Proteomes" id="UP000596661">
    <property type="component" value="Chromosome 1"/>
</dbReference>
<dbReference type="EC" id="2.3.2.27" evidence="4"/>
<dbReference type="GO" id="GO:0008270">
    <property type="term" value="F:zinc ion binding"/>
    <property type="evidence" value="ECO:0007669"/>
    <property type="project" value="UniProtKB-KW"/>
</dbReference>
<evidence type="ECO:0000256" key="6">
    <source>
        <dbReference type="ARBA" id="ARBA00022692"/>
    </source>
</evidence>
<dbReference type="Gene3D" id="3.30.40.10">
    <property type="entry name" value="Zinc/RING finger domain, C3HC4 (zinc finger)"/>
    <property type="match status" value="1"/>
</dbReference>
<dbReference type="EMBL" id="UZAU01000081">
    <property type="status" value="NOT_ANNOTATED_CDS"/>
    <property type="molecule type" value="Genomic_DNA"/>
</dbReference>
<dbReference type="InterPro" id="IPR044600">
    <property type="entry name" value="ATL1/ATL16-like"/>
</dbReference>
<protein>
    <recommendedName>
        <fullName evidence="4">RING-type E3 ubiquitin transferase</fullName>
        <ecNumber evidence="4">2.3.2.27</ecNumber>
    </recommendedName>
</protein>
<dbReference type="PANTHER" id="PTHR46913">
    <property type="entry name" value="RING-H2 FINGER PROTEIN ATL16"/>
    <property type="match status" value="1"/>
</dbReference>
<evidence type="ECO:0000256" key="12">
    <source>
        <dbReference type="ARBA" id="ARBA00023136"/>
    </source>
</evidence>
<evidence type="ECO:0000256" key="11">
    <source>
        <dbReference type="ARBA" id="ARBA00022989"/>
    </source>
</evidence>
<evidence type="ECO:0000256" key="1">
    <source>
        <dbReference type="ARBA" id="ARBA00000900"/>
    </source>
</evidence>
<reference evidence="17" key="1">
    <citation type="submission" date="2018-11" db="EMBL/GenBank/DDBJ databases">
        <authorList>
            <person name="Grassa J C."/>
        </authorList>
    </citation>
    <scope>NUCLEOTIDE SEQUENCE [LARGE SCALE GENOMIC DNA]</scope>
</reference>
<dbReference type="SMART" id="SM00184">
    <property type="entry name" value="RING"/>
    <property type="match status" value="1"/>
</dbReference>
<keyword evidence="8 14" id="KW-0863">Zinc-finger</keyword>
<dbReference type="PROSITE" id="PS50089">
    <property type="entry name" value="ZF_RING_2"/>
    <property type="match status" value="1"/>
</dbReference>
<organism evidence="17 18">
    <name type="scientific">Cannabis sativa</name>
    <name type="common">Hemp</name>
    <name type="synonym">Marijuana</name>
    <dbReference type="NCBI Taxonomy" id="3483"/>
    <lineage>
        <taxon>Eukaryota</taxon>
        <taxon>Viridiplantae</taxon>
        <taxon>Streptophyta</taxon>
        <taxon>Embryophyta</taxon>
        <taxon>Tracheophyta</taxon>
        <taxon>Spermatophyta</taxon>
        <taxon>Magnoliopsida</taxon>
        <taxon>eudicotyledons</taxon>
        <taxon>Gunneridae</taxon>
        <taxon>Pentapetalae</taxon>
        <taxon>rosids</taxon>
        <taxon>fabids</taxon>
        <taxon>Rosales</taxon>
        <taxon>Cannabaceae</taxon>
        <taxon>Cannabis</taxon>
    </lineage>
</organism>
<dbReference type="GO" id="GO:0016567">
    <property type="term" value="P:protein ubiquitination"/>
    <property type="evidence" value="ECO:0007669"/>
    <property type="project" value="UniProtKB-UniPathway"/>
</dbReference>
<dbReference type="AlphaFoldDB" id="A0A803NMJ5"/>
<comment type="similarity">
    <text evidence="13">Belongs to the RING-type zinc finger family. ATL subfamily.</text>
</comment>
<keyword evidence="7" id="KW-0479">Metal-binding</keyword>
<evidence type="ECO:0000256" key="2">
    <source>
        <dbReference type="ARBA" id="ARBA00004167"/>
    </source>
</evidence>
<comment type="subcellular location">
    <subcellularLocation>
        <location evidence="2">Membrane</location>
        <topology evidence="2">Single-pass membrane protein</topology>
    </subcellularLocation>
</comment>
<keyword evidence="9" id="KW-0833">Ubl conjugation pathway</keyword>
<dbReference type="CDD" id="cd16461">
    <property type="entry name" value="RING-H2_EL5-like"/>
    <property type="match status" value="1"/>
</dbReference>
<feature type="region of interest" description="Disordered" evidence="15">
    <location>
        <begin position="207"/>
        <end position="227"/>
    </location>
</feature>
<proteinExistence type="inferred from homology"/>
<evidence type="ECO:0000256" key="5">
    <source>
        <dbReference type="ARBA" id="ARBA00022679"/>
    </source>
</evidence>